<evidence type="ECO:0000313" key="2">
    <source>
        <dbReference type="Proteomes" id="UP000318582"/>
    </source>
</evidence>
<evidence type="ECO:0000313" key="1">
    <source>
        <dbReference type="EMBL" id="TPX61049.1"/>
    </source>
</evidence>
<name>A0A507EAF0_9FUNG</name>
<protein>
    <submittedName>
        <fullName evidence="1">Uncharacterized protein</fullName>
    </submittedName>
</protein>
<accession>A0A507EAF0</accession>
<dbReference type="AlphaFoldDB" id="A0A507EAF0"/>
<gene>
    <name evidence="1" type="ORF">PhCBS80983_g01340</name>
</gene>
<dbReference type="Proteomes" id="UP000318582">
    <property type="component" value="Unassembled WGS sequence"/>
</dbReference>
<sequence length="364" mass="41295">MSCPECLTTTQDPTLGDPTLLPDDLTLLLTTSPSPFHPSTVLLSTVLESLHHAPGLAQCPLVVMFDGYRTVGEKRMKQGKVTKELADAYEEYYLAALAFLQTFAHRHPAETYVLTTRTTRLATGATTFTTCITHTLTSTTTCHTPLTMLRFTDSIGFALAVRAGLTTHVRTRYTMVLQHDWAWVHPIPVVAIVGEMKRHAEIKYVTFPSTRSLEYARRRKHNEFPDSVPCGATYAIPLTPLFFFYDRPHVCETEHYKTNVFGRGLFARGDFIEDTYSQILVAAVKAPAKNEDKVKAWEPFGTFLYYAHEGAVRIVRHVNGRNGYLEDGKKDQWIKEGLGKKEQRARKEDDDEEQRVDWEAYLDE</sequence>
<reference evidence="1 2" key="1">
    <citation type="journal article" date="2019" name="Sci. Rep.">
        <title>Comparative genomics of chytrid fungi reveal insights into the obligate biotrophic and pathogenic lifestyle of Synchytrium endobioticum.</title>
        <authorList>
            <person name="van de Vossenberg B.T.L.H."/>
            <person name="Warris S."/>
            <person name="Nguyen H.D.T."/>
            <person name="van Gent-Pelzer M.P.E."/>
            <person name="Joly D.L."/>
            <person name="van de Geest H.C."/>
            <person name="Bonants P.J.M."/>
            <person name="Smith D.S."/>
            <person name="Levesque C.A."/>
            <person name="van der Lee T.A.J."/>
        </authorList>
    </citation>
    <scope>NUCLEOTIDE SEQUENCE [LARGE SCALE GENOMIC DNA]</scope>
    <source>
        <strain evidence="1 2">CBS 809.83</strain>
    </source>
</reference>
<keyword evidence="2" id="KW-1185">Reference proteome</keyword>
<organism evidence="1 2">
    <name type="scientific">Powellomyces hirtus</name>
    <dbReference type="NCBI Taxonomy" id="109895"/>
    <lineage>
        <taxon>Eukaryota</taxon>
        <taxon>Fungi</taxon>
        <taxon>Fungi incertae sedis</taxon>
        <taxon>Chytridiomycota</taxon>
        <taxon>Chytridiomycota incertae sedis</taxon>
        <taxon>Chytridiomycetes</taxon>
        <taxon>Spizellomycetales</taxon>
        <taxon>Powellomycetaceae</taxon>
        <taxon>Powellomyces</taxon>
    </lineage>
</organism>
<dbReference type="STRING" id="109895.A0A507EAF0"/>
<dbReference type="EMBL" id="QEAQ01000010">
    <property type="protein sequence ID" value="TPX61049.1"/>
    <property type="molecule type" value="Genomic_DNA"/>
</dbReference>
<proteinExistence type="predicted"/>
<comment type="caution">
    <text evidence="1">The sequence shown here is derived from an EMBL/GenBank/DDBJ whole genome shotgun (WGS) entry which is preliminary data.</text>
</comment>